<evidence type="ECO:0000256" key="2">
    <source>
        <dbReference type="ARBA" id="ARBA00022630"/>
    </source>
</evidence>
<comment type="similarity">
    <text evidence="1">Belongs to the FAD-dependent oxidoreductase family.</text>
</comment>
<evidence type="ECO:0000313" key="6">
    <source>
        <dbReference type="EMBL" id="MFB9451793.1"/>
    </source>
</evidence>
<evidence type="ECO:0000259" key="5">
    <source>
        <dbReference type="Pfam" id="PF07992"/>
    </source>
</evidence>
<feature type="domain" description="FAD/NAD(P)-binding" evidence="5">
    <location>
        <begin position="4"/>
        <end position="194"/>
    </location>
</feature>
<evidence type="ECO:0000313" key="7">
    <source>
        <dbReference type="Proteomes" id="UP001589608"/>
    </source>
</evidence>
<dbReference type="SUPFAM" id="SSF51905">
    <property type="entry name" value="FAD/NAD(P)-binding domain"/>
    <property type="match status" value="1"/>
</dbReference>
<dbReference type="RefSeq" id="WP_223104485.1">
    <property type="nucleotide sequence ID" value="NZ_CP061913.1"/>
</dbReference>
<dbReference type="Proteomes" id="UP001589608">
    <property type="component" value="Unassembled WGS sequence"/>
</dbReference>
<dbReference type="PANTHER" id="PTHR43735">
    <property type="entry name" value="APOPTOSIS-INDUCING FACTOR 1"/>
    <property type="match status" value="1"/>
</dbReference>
<gene>
    <name evidence="6" type="ORF">ACFFTR_52780</name>
</gene>
<dbReference type="Gene3D" id="3.50.50.100">
    <property type="match status" value="1"/>
</dbReference>
<sequence>MRSTVVVIGGGYGGALAAKLLDAEADVTLIDPREGFVNAAAQLRALTRPDWAPNAFFPYGALLDRGRVLRDRAVSVDPRGVTLASGGRVEADHLVLATGSGYPYPAKPRDTSTSIAQQLDDLRVTHRELAAAARVQIIGAGPVGLELAGEIKEVWPDKSVVVVDRGGPLLPGFLPEVRAALHRQLDALGIALRPEPGAADLTFRAHGVRVDTGYLADGRLARPTAHGTVHVTELLQLPGHEHVHAIGDVAALPDPKMASYAMIHAEIAARNILGDRTVYTPSPERRILLPLGTRGGVGQLPVPGGGVAAATPAVVVERKGADLFTARFAAWFNASSAGAAARSAGA</sequence>
<evidence type="ECO:0000256" key="3">
    <source>
        <dbReference type="ARBA" id="ARBA00022827"/>
    </source>
</evidence>
<keyword evidence="3" id="KW-0274">FAD</keyword>
<dbReference type="Pfam" id="PF07992">
    <property type="entry name" value="Pyr_redox_2"/>
    <property type="match status" value="1"/>
</dbReference>
<evidence type="ECO:0000256" key="1">
    <source>
        <dbReference type="ARBA" id="ARBA00006442"/>
    </source>
</evidence>
<dbReference type="EMBL" id="JBHMCA010000091">
    <property type="protein sequence ID" value="MFB9451793.1"/>
    <property type="molecule type" value="Genomic_DNA"/>
</dbReference>
<keyword evidence="7" id="KW-1185">Reference proteome</keyword>
<comment type="caution">
    <text evidence="6">The sequence shown here is derived from an EMBL/GenBank/DDBJ whole genome shotgun (WGS) entry which is preliminary data.</text>
</comment>
<proteinExistence type="inferred from homology"/>
<name>A0ABV5MSG0_9ACTN</name>
<keyword evidence="2" id="KW-0285">Flavoprotein</keyword>
<keyword evidence="4" id="KW-0560">Oxidoreductase</keyword>
<dbReference type="InterPro" id="IPR023753">
    <property type="entry name" value="FAD/NAD-binding_dom"/>
</dbReference>
<accession>A0ABV5MSG0</accession>
<dbReference type="InterPro" id="IPR036188">
    <property type="entry name" value="FAD/NAD-bd_sf"/>
</dbReference>
<dbReference type="PANTHER" id="PTHR43735:SF3">
    <property type="entry name" value="FERROPTOSIS SUPPRESSOR PROTEIN 1"/>
    <property type="match status" value="1"/>
</dbReference>
<organism evidence="6 7">
    <name type="scientific">Dactylosporangium vinaceum</name>
    <dbReference type="NCBI Taxonomy" id="53362"/>
    <lineage>
        <taxon>Bacteria</taxon>
        <taxon>Bacillati</taxon>
        <taxon>Actinomycetota</taxon>
        <taxon>Actinomycetes</taxon>
        <taxon>Micromonosporales</taxon>
        <taxon>Micromonosporaceae</taxon>
        <taxon>Dactylosporangium</taxon>
    </lineage>
</organism>
<dbReference type="PRINTS" id="PR00368">
    <property type="entry name" value="FADPNR"/>
</dbReference>
<evidence type="ECO:0000256" key="4">
    <source>
        <dbReference type="ARBA" id="ARBA00023002"/>
    </source>
</evidence>
<protein>
    <submittedName>
        <fullName evidence="6">FAD-dependent oxidoreductase</fullName>
    </submittedName>
</protein>
<reference evidence="6 7" key="1">
    <citation type="submission" date="2024-09" db="EMBL/GenBank/DDBJ databases">
        <authorList>
            <person name="Sun Q."/>
            <person name="Mori K."/>
        </authorList>
    </citation>
    <scope>NUCLEOTIDE SEQUENCE [LARGE SCALE GENOMIC DNA]</scope>
    <source>
        <strain evidence="6 7">JCM 3307</strain>
    </source>
</reference>